<dbReference type="InterPro" id="IPR036390">
    <property type="entry name" value="WH_DNA-bd_sf"/>
</dbReference>
<dbReference type="SUPFAM" id="SSF46785">
    <property type="entry name" value="Winged helix' DNA-binding domain"/>
    <property type="match status" value="1"/>
</dbReference>
<evidence type="ECO:0000256" key="4">
    <source>
        <dbReference type="ARBA" id="ARBA00023125"/>
    </source>
</evidence>
<dbReference type="OrthoDB" id="7506954at2"/>
<dbReference type="PROSITE" id="PS50931">
    <property type="entry name" value="HTH_LYSR"/>
    <property type="match status" value="1"/>
</dbReference>
<dbReference type="RefSeq" id="WP_072817489.1">
    <property type="nucleotide sequence ID" value="NZ_LT670849.1"/>
</dbReference>
<evidence type="ECO:0000256" key="1">
    <source>
        <dbReference type="ARBA" id="ARBA00003502"/>
    </source>
</evidence>
<evidence type="ECO:0000313" key="8">
    <source>
        <dbReference type="EMBL" id="SHN70272.1"/>
    </source>
</evidence>
<dbReference type="Pfam" id="PF00126">
    <property type="entry name" value="HTH_1"/>
    <property type="match status" value="1"/>
</dbReference>
<dbReference type="PANTHER" id="PTHR30126:SF98">
    <property type="entry name" value="HTH-TYPE TRANSCRIPTIONAL ACTIVATOR BAUR"/>
    <property type="match status" value="1"/>
</dbReference>
<evidence type="ECO:0000313" key="9">
    <source>
        <dbReference type="Proteomes" id="UP000184096"/>
    </source>
</evidence>
<proteinExistence type="inferred from homology"/>
<protein>
    <submittedName>
        <fullName evidence="8">DNA-binding transcriptional regulator, LysR family</fullName>
    </submittedName>
</protein>
<comment type="similarity">
    <text evidence="2">Belongs to the LysR transcriptional regulatory family.</text>
</comment>
<feature type="compositionally biased region" description="Basic residues" evidence="6">
    <location>
        <begin position="311"/>
        <end position="322"/>
    </location>
</feature>
<dbReference type="CDD" id="cd05466">
    <property type="entry name" value="PBP2_LTTR_substrate"/>
    <property type="match status" value="1"/>
</dbReference>
<comment type="function">
    <text evidence="1">NodD regulates the expression of the nodABCFE genes which encode other nodulation proteins. NodD is also a negative regulator of its own expression. Binds flavonoids as inducers.</text>
</comment>
<evidence type="ECO:0000256" key="2">
    <source>
        <dbReference type="ARBA" id="ARBA00009437"/>
    </source>
</evidence>
<dbReference type="InterPro" id="IPR036388">
    <property type="entry name" value="WH-like_DNA-bd_sf"/>
</dbReference>
<dbReference type="PANTHER" id="PTHR30126">
    <property type="entry name" value="HTH-TYPE TRANSCRIPTIONAL REGULATOR"/>
    <property type="match status" value="1"/>
</dbReference>
<dbReference type="InterPro" id="IPR000847">
    <property type="entry name" value="LysR_HTH_N"/>
</dbReference>
<dbReference type="InterPro" id="IPR005119">
    <property type="entry name" value="LysR_subst-bd"/>
</dbReference>
<dbReference type="Gene3D" id="3.40.190.10">
    <property type="entry name" value="Periplasmic binding protein-like II"/>
    <property type="match status" value="2"/>
</dbReference>
<keyword evidence="3" id="KW-0805">Transcription regulation</keyword>
<dbReference type="EMBL" id="LT670849">
    <property type="protein sequence ID" value="SHN70272.1"/>
    <property type="molecule type" value="Genomic_DNA"/>
</dbReference>
<evidence type="ECO:0000256" key="3">
    <source>
        <dbReference type="ARBA" id="ARBA00023015"/>
    </source>
</evidence>
<keyword evidence="4 8" id="KW-0238">DNA-binding</keyword>
<evidence type="ECO:0000259" key="7">
    <source>
        <dbReference type="PROSITE" id="PS50931"/>
    </source>
</evidence>
<reference evidence="9" key="1">
    <citation type="submission" date="2016-11" db="EMBL/GenBank/DDBJ databases">
        <authorList>
            <person name="Varghese N."/>
            <person name="Submissions S."/>
        </authorList>
    </citation>
    <scope>NUCLEOTIDE SEQUENCE [LARGE SCALE GENOMIC DNA]</scope>
    <source>
        <strain evidence="9">GAS401</strain>
    </source>
</reference>
<evidence type="ECO:0000256" key="5">
    <source>
        <dbReference type="ARBA" id="ARBA00023163"/>
    </source>
</evidence>
<accession>A0A1M7THP1</accession>
<gene>
    <name evidence="8" type="ORF">SAMN05444170_1697</name>
</gene>
<dbReference type="GO" id="GO:0003700">
    <property type="term" value="F:DNA-binding transcription factor activity"/>
    <property type="evidence" value="ECO:0007669"/>
    <property type="project" value="InterPro"/>
</dbReference>
<dbReference type="Pfam" id="PF03466">
    <property type="entry name" value="LysR_substrate"/>
    <property type="match status" value="1"/>
</dbReference>
<name>A0A1M7THP1_9BRAD</name>
<feature type="region of interest" description="Disordered" evidence="6">
    <location>
        <begin position="298"/>
        <end position="322"/>
    </location>
</feature>
<dbReference type="GO" id="GO:0000976">
    <property type="term" value="F:transcription cis-regulatory region binding"/>
    <property type="evidence" value="ECO:0007669"/>
    <property type="project" value="TreeGrafter"/>
</dbReference>
<keyword evidence="5" id="KW-0804">Transcription</keyword>
<dbReference type="Gene3D" id="1.10.10.10">
    <property type="entry name" value="Winged helix-like DNA-binding domain superfamily/Winged helix DNA-binding domain"/>
    <property type="match status" value="1"/>
</dbReference>
<keyword evidence="9" id="KW-1185">Reference proteome</keyword>
<dbReference type="Proteomes" id="UP000184096">
    <property type="component" value="Chromosome I"/>
</dbReference>
<dbReference type="SUPFAM" id="SSF53850">
    <property type="entry name" value="Periplasmic binding protein-like II"/>
    <property type="match status" value="1"/>
</dbReference>
<organism evidence="8 9">
    <name type="scientific">Bradyrhizobium erythrophlei</name>
    <dbReference type="NCBI Taxonomy" id="1437360"/>
    <lineage>
        <taxon>Bacteria</taxon>
        <taxon>Pseudomonadati</taxon>
        <taxon>Pseudomonadota</taxon>
        <taxon>Alphaproteobacteria</taxon>
        <taxon>Hyphomicrobiales</taxon>
        <taxon>Nitrobacteraceae</taxon>
        <taxon>Bradyrhizobium</taxon>
    </lineage>
</organism>
<feature type="domain" description="HTH lysR-type" evidence="7">
    <location>
        <begin position="7"/>
        <end position="63"/>
    </location>
</feature>
<sequence length="322" mass="35366">MHLSNSDLTSLAVFRSVVEHRGFLGAQVALGLSQSAVSFHIKGLEQRLGFQLCRRGRSGFGLTDRGAIVYDQSKLLFLGLGTFEDAVGGLRNRLVGTLRLGLVDNTVTDPDMPIHRVISAVSRKAPDVTINIEIKPPELLISELGNGGIDVAIVPETQTYRGLRFSPLREEPQSLYCGASHPLFRASPARIDPKSVGQHPFAIRPYAKGLELQHVPGAIAKAAVSSMEAQAMLVLSGLYLGYLPEHYAEAWVRRGEMRSLSPKIPRIFSKFFLATRTEKRSSSILDLFVQELISLGSESSHRQKGLLPKQSRPHRGRRPNAS</sequence>
<evidence type="ECO:0000256" key="6">
    <source>
        <dbReference type="SAM" id="MobiDB-lite"/>
    </source>
</evidence>
<dbReference type="AlphaFoldDB" id="A0A1M7THP1"/>